<keyword evidence="3" id="KW-1185">Reference proteome</keyword>
<evidence type="ECO:0000313" key="2">
    <source>
        <dbReference type="EMBL" id="KAK8079120.1"/>
    </source>
</evidence>
<proteinExistence type="predicted"/>
<feature type="region of interest" description="Disordered" evidence="1">
    <location>
        <begin position="70"/>
        <end position="113"/>
    </location>
</feature>
<dbReference type="GeneID" id="92087399"/>
<reference evidence="2 3" key="1">
    <citation type="submission" date="2023-01" db="EMBL/GenBank/DDBJ databases">
        <title>Analysis of 21 Apiospora genomes using comparative genomics revels a genus with tremendous synthesis potential of carbohydrate active enzymes and secondary metabolites.</title>
        <authorList>
            <person name="Sorensen T."/>
        </authorList>
    </citation>
    <scope>NUCLEOTIDE SEQUENCE [LARGE SCALE GENOMIC DNA]</scope>
    <source>
        <strain evidence="2 3">CBS 135458</strain>
    </source>
</reference>
<dbReference type="EMBL" id="JAQQWL010000003">
    <property type="protein sequence ID" value="KAK8079120.1"/>
    <property type="molecule type" value="Genomic_DNA"/>
</dbReference>
<dbReference type="Proteomes" id="UP001480595">
    <property type="component" value="Unassembled WGS sequence"/>
</dbReference>
<name>A0ABR1W6L8_9PEZI</name>
<sequence length="113" mass="12800">MGVTGGLKECYAFPNGKKQYYEQKEPMGEPTATFDEPRLGVGWRRGLRPHPPHNEFSKPGLEEEVAQVFSSSFRLPSTPRATRSSFPREDEVDEDKDEVPAGPEFWNDYKHGG</sequence>
<feature type="compositionally biased region" description="Polar residues" evidence="1">
    <location>
        <begin position="70"/>
        <end position="85"/>
    </location>
</feature>
<comment type="caution">
    <text evidence="2">The sequence shown here is derived from an EMBL/GenBank/DDBJ whole genome shotgun (WGS) entry which is preliminary data.</text>
</comment>
<organism evidence="2 3">
    <name type="scientific">Apiospora phragmitis</name>
    <dbReference type="NCBI Taxonomy" id="2905665"/>
    <lineage>
        <taxon>Eukaryota</taxon>
        <taxon>Fungi</taxon>
        <taxon>Dikarya</taxon>
        <taxon>Ascomycota</taxon>
        <taxon>Pezizomycotina</taxon>
        <taxon>Sordariomycetes</taxon>
        <taxon>Xylariomycetidae</taxon>
        <taxon>Amphisphaeriales</taxon>
        <taxon>Apiosporaceae</taxon>
        <taxon>Apiospora</taxon>
    </lineage>
</organism>
<evidence type="ECO:0000313" key="3">
    <source>
        <dbReference type="Proteomes" id="UP001480595"/>
    </source>
</evidence>
<accession>A0ABR1W6L8</accession>
<evidence type="ECO:0000256" key="1">
    <source>
        <dbReference type="SAM" id="MobiDB-lite"/>
    </source>
</evidence>
<dbReference type="RefSeq" id="XP_066720191.1">
    <property type="nucleotide sequence ID" value="XM_066854336.1"/>
</dbReference>
<protein>
    <submittedName>
        <fullName evidence="2">Uncharacterized protein</fullName>
    </submittedName>
</protein>
<gene>
    <name evidence="2" type="ORF">PG994_002927</name>
</gene>